<feature type="transmembrane region" description="Helical" evidence="1">
    <location>
        <begin position="60"/>
        <end position="82"/>
    </location>
</feature>
<evidence type="ECO:0000313" key="3">
    <source>
        <dbReference type="Proteomes" id="UP001055172"/>
    </source>
</evidence>
<evidence type="ECO:0000313" key="2">
    <source>
        <dbReference type="EMBL" id="GJC88746.1"/>
    </source>
</evidence>
<feature type="transmembrane region" description="Helical" evidence="1">
    <location>
        <begin position="199"/>
        <end position="217"/>
    </location>
</feature>
<dbReference type="Proteomes" id="UP001055172">
    <property type="component" value="Unassembled WGS sequence"/>
</dbReference>
<comment type="caution">
    <text evidence="2">The sequence shown here is derived from an EMBL/GenBank/DDBJ whole genome shotgun (WGS) entry which is preliminary data.</text>
</comment>
<feature type="transmembrane region" description="Helical" evidence="1">
    <location>
        <begin position="148"/>
        <end position="169"/>
    </location>
</feature>
<dbReference type="AlphaFoldDB" id="A0AA37GYI9"/>
<dbReference type="EMBL" id="BPPX01000035">
    <property type="protein sequence ID" value="GJC88746.1"/>
    <property type="molecule type" value="Genomic_DNA"/>
</dbReference>
<accession>A0AA37GYI9</accession>
<sequence>MESLAALLYLILIEETSLILYHSQHRLIMASSTWLDMIVAGVLGNQVQSPLSAESLWQPIFPHVAVFAQLVSTFCLLTYTVLIRPWRQPATQIVRPFGRGRLFEISHIYIALVWSAYSPDSPNLHRGVLRSGLVLLQQQTESQVQTHITLIFSASCIGALSSILGLLLGQPSTVRGVYHLLSSLTWTFFNSSLPLSSLPLNWLFPWVLAATFLLDVFHASPSSRPKGTTVSSISTQSSLFEKLSYSWLGRIIEVQDVVRLDDLPEIPALAPSEEYEARLVEAAGSSPENAATHLYWRFIMREHRRQLVVSTLLRLACDASLFATPGSSSGC</sequence>
<keyword evidence="1" id="KW-0812">Transmembrane</keyword>
<name>A0AA37GYI9_9PEZI</name>
<keyword evidence="1" id="KW-0472">Membrane</keyword>
<organism evidence="2 3">
    <name type="scientific">Colletotrichum liriopes</name>
    <dbReference type="NCBI Taxonomy" id="708192"/>
    <lineage>
        <taxon>Eukaryota</taxon>
        <taxon>Fungi</taxon>
        <taxon>Dikarya</taxon>
        <taxon>Ascomycota</taxon>
        <taxon>Pezizomycotina</taxon>
        <taxon>Sordariomycetes</taxon>
        <taxon>Hypocreomycetidae</taxon>
        <taxon>Glomerellales</taxon>
        <taxon>Glomerellaceae</taxon>
        <taxon>Colletotrichum</taxon>
        <taxon>Colletotrichum spaethianum species complex</taxon>
    </lineage>
</organism>
<reference evidence="2 3" key="1">
    <citation type="submission" date="2021-07" db="EMBL/GenBank/DDBJ databases">
        <title>Genome data of Colletotrichum spaethianum.</title>
        <authorList>
            <person name="Utami Y.D."/>
            <person name="Hiruma K."/>
        </authorList>
    </citation>
    <scope>NUCLEOTIDE SEQUENCE [LARGE SCALE GENOMIC DNA]</scope>
    <source>
        <strain evidence="2 3">MAFF 242679</strain>
    </source>
</reference>
<keyword evidence="3" id="KW-1185">Reference proteome</keyword>
<evidence type="ECO:0000256" key="1">
    <source>
        <dbReference type="SAM" id="Phobius"/>
    </source>
</evidence>
<keyword evidence="1" id="KW-1133">Transmembrane helix</keyword>
<gene>
    <name evidence="2" type="ORF">ColLi_11584</name>
</gene>
<proteinExistence type="predicted"/>
<protein>
    <submittedName>
        <fullName evidence="2">Uncharacterized protein</fullName>
    </submittedName>
</protein>